<evidence type="ECO:0000313" key="1">
    <source>
        <dbReference type="EMBL" id="PLW39736.1"/>
    </source>
</evidence>
<protein>
    <submittedName>
        <fullName evidence="1">Uncharacterized protein</fullName>
    </submittedName>
</protein>
<name>A0A2N5UQ29_9BASI</name>
<accession>A0A2N5UQ29</accession>
<organism evidence="1 2">
    <name type="scientific">Puccinia coronata f. sp. avenae</name>
    <dbReference type="NCBI Taxonomy" id="200324"/>
    <lineage>
        <taxon>Eukaryota</taxon>
        <taxon>Fungi</taxon>
        <taxon>Dikarya</taxon>
        <taxon>Basidiomycota</taxon>
        <taxon>Pucciniomycotina</taxon>
        <taxon>Pucciniomycetes</taxon>
        <taxon>Pucciniales</taxon>
        <taxon>Pucciniaceae</taxon>
        <taxon>Puccinia</taxon>
    </lineage>
</organism>
<gene>
    <name evidence="1" type="ORF">PCASD_09634</name>
</gene>
<dbReference type="Proteomes" id="UP000235392">
    <property type="component" value="Unassembled WGS sequence"/>
</dbReference>
<proteinExistence type="predicted"/>
<sequence>MRRVMVQPASQMHTSPPTLTLTNVSRKQENSEFFTFSLNLPKQLPEVVFDSATWWLDYVHKYAGRSPPYECCSIPSRRFRNWAKANQQQVLAQPEADTIRIFGKNIRVAGPFLTMKDKEYIREQIYSGSKPMSCKATQDHHIFAEAIASKEVKCVTSTSQQGERHINLPLVKTSPAYRQTKDQVAVDFLRRPPA</sequence>
<dbReference type="AlphaFoldDB" id="A0A2N5UQ29"/>
<dbReference type="EMBL" id="PGCI01000111">
    <property type="protein sequence ID" value="PLW39736.1"/>
    <property type="molecule type" value="Genomic_DNA"/>
</dbReference>
<evidence type="ECO:0000313" key="2">
    <source>
        <dbReference type="Proteomes" id="UP000235392"/>
    </source>
</evidence>
<reference evidence="1 2" key="1">
    <citation type="submission" date="2017-11" db="EMBL/GenBank/DDBJ databases">
        <title>De novo assembly and phasing of dikaryotic genomes from two isolates of Puccinia coronata f. sp. avenae, the causal agent of oat crown rust.</title>
        <authorList>
            <person name="Miller M.E."/>
            <person name="Zhang Y."/>
            <person name="Omidvar V."/>
            <person name="Sperschneider J."/>
            <person name="Schwessinger B."/>
            <person name="Raley C."/>
            <person name="Palmer J.M."/>
            <person name="Garnica D."/>
            <person name="Upadhyaya N."/>
            <person name="Rathjen J."/>
            <person name="Taylor J.M."/>
            <person name="Park R.F."/>
            <person name="Dodds P.N."/>
            <person name="Hirsch C.D."/>
            <person name="Kianian S.F."/>
            <person name="Figueroa M."/>
        </authorList>
    </citation>
    <scope>NUCLEOTIDE SEQUENCE [LARGE SCALE GENOMIC DNA]</scope>
    <source>
        <strain evidence="1">12SD80</strain>
    </source>
</reference>
<comment type="caution">
    <text evidence="1">The sequence shown here is derived from an EMBL/GenBank/DDBJ whole genome shotgun (WGS) entry which is preliminary data.</text>
</comment>